<name>A0ABW4IDH8_9SPHI</name>
<gene>
    <name evidence="1" type="ORF">ACFSAH_11425</name>
</gene>
<dbReference type="InterPro" id="IPR027056">
    <property type="entry name" value="Gluconate_2DH_su3"/>
</dbReference>
<sequence>MNRREAISSVAFLLGGTILGSQAFVLSGCSSSVKETNDLFSQSDIALMDEIAETIIPKTNTPGAKDAKTGAFIAVMIKDCYTPEDQRVFIDGLKKIDEEAKKDFSKTFIECSPEDRKKLLERIDAEQKEYQDKKEKEDPNHYFRMMKELTLLGYFTSEEGGNNNLTYVEVPGRYDACIPYKKGDPVYLNP</sequence>
<dbReference type="EC" id="1.-.-.-" evidence="1"/>
<dbReference type="Proteomes" id="UP001597118">
    <property type="component" value="Unassembled WGS sequence"/>
</dbReference>
<proteinExistence type="predicted"/>
<dbReference type="RefSeq" id="WP_379662869.1">
    <property type="nucleotide sequence ID" value="NZ_JBHUDG010000017.1"/>
</dbReference>
<dbReference type="Pfam" id="PF13618">
    <property type="entry name" value="Gluconate_2-dh3"/>
    <property type="match status" value="1"/>
</dbReference>
<keyword evidence="2" id="KW-1185">Reference proteome</keyword>
<comment type="caution">
    <text evidence="1">The sequence shown here is derived from an EMBL/GenBank/DDBJ whole genome shotgun (WGS) entry which is preliminary data.</text>
</comment>
<dbReference type="GO" id="GO:0016491">
    <property type="term" value="F:oxidoreductase activity"/>
    <property type="evidence" value="ECO:0007669"/>
    <property type="project" value="UniProtKB-KW"/>
</dbReference>
<evidence type="ECO:0000313" key="2">
    <source>
        <dbReference type="Proteomes" id="UP001597118"/>
    </source>
</evidence>
<reference evidence="2" key="1">
    <citation type="journal article" date="2019" name="Int. J. Syst. Evol. Microbiol.">
        <title>The Global Catalogue of Microorganisms (GCM) 10K type strain sequencing project: providing services to taxonomists for standard genome sequencing and annotation.</title>
        <authorList>
            <consortium name="The Broad Institute Genomics Platform"/>
            <consortium name="The Broad Institute Genome Sequencing Center for Infectious Disease"/>
            <person name="Wu L."/>
            <person name="Ma J."/>
        </authorList>
    </citation>
    <scope>NUCLEOTIDE SEQUENCE [LARGE SCALE GENOMIC DNA]</scope>
    <source>
        <strain evidence="2">CCUG 53762</strain>
    </source>
</reference>
<organism evidence="1 2">
    <name type="scientific">Pseudopedobacter beijingensis</name>
    <dbReference type="NCBI Taxonomy" id="1207056"/>
    <lineage>
        <taxon>Bacteria</taxon>
        <taxon>Pseudomonadati</taxon>
        <taxon>Bacteroidota</taxon>
        <taxon>Sphingobacteriia</taxon>
        <taxon>Sphingobacteriales</taxon>
        <taxon>Sphingobacteriaceae</taxon>
        <taxon>Pseudopedobacter</taxon>
    </lineage>
</organism>
<dbReference type="EMBL" id="JBHUDG010000017">
    <property type="protein sequence ID" value="MFD1630492.1"/>
    <property type="molecule type" value="Genomic_DNA"/>
</dbReference>
<accession>A0ABW4IDH8</accession>
<protein>
    <submittedName>
        <fullName evidence="1">Gluconate 2-dehydrogenase subunit 3 family protein</fullName>
        <ecNumber evidence="1">1.-.-.-</ecNumber>
    </submittedName>
</protein>
<keyword evidence="1" id="KW-0560">Oxidoreductase</keyword>
<evidence type="ECO:0000313" key="1">
    <source>
        <dbReference type="EMBL" id="MFD1630492.1"/>
    </source>
</evidence>
<dbReference type="PROSITE" id="PS51257">
    <property type="entry name" value="PROKAR_LIPOPROTEIN"/>
    <property type="match status" value="1"/>
</dbReference>